<sequence>MRSLPGRPVAVTLALIASAWAFLLLPPQQLAFSGAYAMPRWLFELDRLAGYDGVREALAALGWSDFYLVFGAAAALSFLLIWFATGPAFAALGWSGRVLGGLVLFGGVVTVLSYLNHPADAPLRWIWGGEAFVLMAVGVWALVVAFVAPRDASIPRWERILLGLTLPILVAATLLLSYWPHGTLVGLGLEAAALAAWGARADAPTVARADEPKAVAAR</sequence>
<dbReference type="EMBL" id="JBHSJC010000002">
    <property type="protein sequence ID" value="MFC4830202.1"/>
    <property type="molecule type" value="Genomic_DNA"/>
</dbReference>
<evidence type="ECO:0000313" key="3">
    <source>
        <dbReference type="Proteomes" id="UP001595960"/>
    </source>
</evidence>
<feature type="transmembrane region" description="Helical" evidence="1">
    <location>
        <begin position="66"/>
        <end position="84"/>
    </location>
</feature>
<feature type="transmembrane region" description="Helical" evidence="1">
    <location>
        <begin position="96"/>
        <end position="115"/>
    </location>
</feature>
<reference evidence="3" key="1">
    <citation type="journal article" date="2019" name="Int. J. Syst. Evol. Microbiol.">
        <title>The Global Catalogue of Microorganisms (GCM) 10K type strain sequencing project: providing services to taxonomists for standard genome sequencing and annotation.</title>
        <authorList>
            <consortium name="The Broad Institute Genomics Platform"/>
            <consortium name="The Broad Institute Genome Sequencing Center for Infectious Disease"/>
            <person name="Wu L."/>
            <person name="Ma J."/>
        </authorList>
    </citation>
    <scope>NUCLEOTIDE SEQUENCE [LARGE SCALE GENOMIC DNA]</scope>
    <source>
        <strain evidence="3">CGMCC 1.12192</strain>
    </source>
</reference>
<protein>
    <recommendedName>
        <fullName evidence="4">DUF998 domain-containing protein</fullName>
    </recommendedName>
</protein>
<dbReference type="RefSeq" id="WP_204394639.1">
    <property type="nucleotide sequence ID" value="NZ_JAFBBW010000001.1"/>
</dbReference>
<dbReference type="Proteomes" id="UP001595960">
    <property type="component" value="Unassembled WGS sequence"/>
</dbReference>
<evidence type="ECO:0008006" key="4">
    <source>
        <dbReference type="Google" id="ProtNLM"/>
    </source>
</evidence>
<proteinExistence type="predicted"/>
<comment type="caution">
    <text evidence="2">The sequence shown here is derived from an EMBL/GenBank/DDBJ whole genome shotgun (WGS) entry which is preliminary data.</text>
</comment>
<keyword evidence="1" id="KW-1133">Transmembrane helix</keyword>
<keyword evidence="3" id="KW-1185">Reference proteome</keyword>
<name>A0ABV9RDE6_9MICO</name>
<organism evidence="2 3">
    <name type="scientific">Agromyces aurantiacus</name>
    <dbReference type="NCBI Taxonomy" id="165814"/>
    <lineage>
        <taxon>Bacteria</taxon>
        <taxon>Bacillati</taxon>
        <taxon>Actinomycetota</taxon>
        <taxon>Actinomycetes</taxon>
        <taxon>Micrococcales</taxon>
        <taxon>Microbacteriaceae</taxon>
        <taxon>Agromyces</taxon>
    </lineage>
</organism>
<evidence type="ECO:0000313" key="2">
    <source>
        <dbReference type="EMBL" id="MFC4830202.1"/>
    </source>
</evidence>
<keyword evidence="1" id="KW-0472">Membrane</keyword>
<accession>A0ABV9RDE6</accession>
<feature type="transmembrane region" description="Helical" evidence="1">
    <location>
        <begin position="127"/>
        <end position="148"/>
    </location>
</feature>
<gene>
    <name evidence="2" type="ORF">ACFPER_15490</name>
</gene>
<feature type="transmembrane region" description="Helical" evidence="1">
    <location>
        <begin position="160"/>
        <end position="179"/>
    </location>
</feature>
<evidence type="ECO:0000256" key="1">
    <source>
        <dbReference type="SAM" id="Phobius"/>
    </source>
</evidence>
<keyword evidence="1" id="KW-0812">Transmembrane</keyword>